<comment type="caution">
    <text evidence="1">The sequence shown here is derived from an EMBL/GenBank/DDBJ whole genome shotgun (WGS) entry which is preliminary data.</text>
</comment>
<evidence type="ECO:0000313" key="2">
    <source>
        <dbReference type="Proteomes" id="UP001176961"/>
    </source>
</evidence>
<organism evidence="1 2">
    <name type="scientific">Cylicocyclus nassatus</name>
    <name type="common">Nematode worm</name>
    <dbReference type="NCBI Taxonomy" id="53992"/>
    <lineage>
        <taxon>Eukaryota</taxon>
        <taxon>Metazoa</taxon>
        <taxon>Ecdysozoa</taxon>
        <taxon>Nematoda</taxon>
        <taxon>Chromadorea</taxon>
        <taxon>Rhabditida</taxon>
        <taxon>Rhabditina</taxon>
        <taxon>Rhabditomorpha</taxon>
        <taxon>Strongyloidea</taxon>
        <taxon>Strongylidae</taxon>
        <taxon>Cylicocyclus</taxon>
    </lineage>
</organism>
<reference evidence="1" key="1">
    <citation type="submission" date="2023-07" db="EMBL/GenBank/DDBJ databases">
        <authorList>
            <consortium name="CYATHOMIX"/>
        </authorList>
    </citation>
    <scope>NUCLEOTIDE SEQUENCE</scope>
    <source>
        <strain evidence="1">N/A</strain>
    </source>
</reference>
<dbReference type="Proteomes" id="UP001176961">
    <property type="component" value="Unassembled WGS sequence"/>
</dbReference>
<dbReference type="EMBL" id="CATQJL010000112">
    <property type="protein sequence ID" value="CAJ0595601.1"/>
    <property type="molecule type" value="Genomic_DNA"/>
</dbReference>
<proteinExistence type="predicted"/>
<gene>
    <name evidence="1" type="ORF">CYNAS_LOCUS7584</name>
</gene>
<name>A0AA36GP43_CYLNA</name>
<sequence>MRELLAKDTIALTVVHMYKKNGYIFTKSEAAFPDGTAPIRSLVFAKNPQPECVSVPVFQKADQHKLYFGDIYNVTGYEFLHAYAFTTYCACEGTCCGQVQLTERKVKITGSVYGFDYVISDANQTLYIANFLTKDNSSWAKPNSTICIGYS</sequence>
<accession>A0AA36GP43</accession>
<protein>
    <submittedName>
        <fullName evidence="1">Uncharacterized protein</fullName>
    </submittedName>
</protein>
<keyword evidence="2" id="KW-1185">Reference proteome</keyword>
<evidence type="ECO:0000313" key="1">
    <source>
        <dbReference type="EMBL" id="CAJ0595601.1"/>
    </source>
</evidence>
<dbReference type="AlphaFoldDB" id="A0AA36GP43"/>